<sequence>METTRMSFLAKRMGNFANLANWPNANVLNTALVTEYIPEMCKVPYDLLFRDDPRAMAECTLLIWEYLRLDLLTANMDVYNFEAEAMGAKINFYKNHCPDFDRDTYFIQGNEDLDKIKYTGLKSGRFPYLIEYSRIFKQYTGVDTFPIFSAPWTLAGNLYGLDNLIVDTVTNPDFVHELLRRIVDDFHVPMYKELSSVIPGMTEVALVDAFATIPMVTVSIVDTFIRPYLERLMEKLDMPGMPLLDTAFFGSSLLSEDDRRKFEEFVIFANGRFFCSDPDAAVLTPEYARARATECLLPLQTGVDAKVLQFGTVDEVIDRVRHYVLAGKNGPTPCVFFFNNIAPNVPLENVQAAINTVEIYGAPGADENTPYTEPEFLTFEDFLRRKIADNNEGYTYDWLKQSGYAYLA</sequence>
<dbReference type="PANTHER" id="PTHR47099">
    <property type="entry name" value="METHYLCOBAMIDE:COM METHYLTRANSFERASE MTBA"/>
    <property type="match status" value="1"/>
</dbReference>
<accession>A0ABY5VFK7</accession>
<protein>
    <submittedName>
        <fullName evidence="2">Uroporphyrinogen decarboxylase family protein</fullName>
    </submittedName>
</protein>
<dbReference type="PANTHER" id="PTHR47099:SF1">
    <property type="entry name" value="METHYLCOBAMIDE:COM METHYLTRANSFERASE MTBA"/>
    <property type="match status" value="1"/>
</dbReference>
<gene>
    <name evidence="2" type="ORF">NQ502_18340</name>
</gene>
<organism evidence="2 3">
    <name type="scientific">Ruminococcus gauvreauii</name>
    <dbReference type="NCBI Taxonomy" id="438033"/>
    <lineage>
        <taxon>Bacteria</taxon>
        <taxon>Bacillati</taxon>
        <taxon>Bacillota</taxon>
        <taxon>Clostridia</taxon>
        <taxon>Eubacteriales</taxon>
        <taxon>Oscillospiraceae</taxon>
        <taxon>Ruminococcus</taxon>
    </lineage>
</organism>
<reference evidence="2" key="1">
    <citation type="journal article" date="2022" name="Cell">
        <title>Design, construction, and in vivo augmentation of a complex gut microbiome.</title>
        <authorList>
            <person name="Cheng A.G."/>
            <person name="Ho P.Y."/>
            <person name="Aranda-Diaz A."/>
            <person name="Jain S."/>
            <person name="Yu F.B."/>
            <person name="Meng X."/>
            <person name="Wang M."/>
            <person name="Iakiviak M."/>
            <person name="Nagashima K."/>
            <person name="Zhao A."/>
            <person name="Murugkar P."/>
            <person name="Patil A."/>
            <person name="Atabakhsh K."/>
            <person name="Weakley A."/>
            <person name="Yan J."/>
            <person name="Brumbaugh A.R."/>
            <person name="Higginbottom S."/>
            <person name="Dimas A."/>
            <person name="Shiver A.L."/>
            <person name="Deutschbauer A."/>
            <person name="Neff N."/>
            <person name="Sonnenburg J.L."/>
            <person name="Huang K.C."/>
            <person name="Fischbach M.A."/>
        </authorList>
    </citation>
    <scope>NUCLEOTIDE SEQUENCE</scope>
    <source>
        <strain evidence="2">DSM 19829</strain>
    </source>
</reference>
<dbReference type="Gene3D" id="3.20.20.210">
    <property type="match status" value="1"/>
</dbReference>
<evidence type="ECO:0000313" key="2">
    <source>
        <dbReference type="EMBL" id="UWP59295.1"/>
    </source>
</evidence>
<dbReference type="InterPro" id="IPR052024">
    <property type="entry name" value="Methanogen_methyltrans"/>
</dbReference>
<dbReference type="InterPro" id="IPR038071">
    <property type="entry name" value="UROD/MetE-like_sf"/>
</dbReference>
<evidence type="ECO:0000259" key="1">
    <source>
        <dbReference type="Pfam" id="PF01208"/>
    </source>
</evidence>
<dbReference type="SUPFAM" id="SSF51726">
    <property type="entry name" value="UROD/MetE-like"/>
    <property type="match status" value="1"/>
</dbReference>
<dbReference type="RefSeq" id="WP_028529862.1">
    <property type="nucleotide sequence ID" value="NZ_CABLBR010000035.1"/>
</dbReference>
<dbReference type="Pfam" id="PF01208">
    <property type="entry name" value="URO-D"/>
    <property type="match status" value="1"/>
</dbReference>
<feature type="domain" description="Uroporphyrinogen decarboxylase (URO-D)" evidence="1">
    <location>
        <begin position="50"/>
        <end position="358"/>
    </location>
</feature>
<name>A0ABY5VFK7_9FIRM</name>
<evidence type="ECO:0000313" key="3">
    <source>
        <dbReference type="Proteomes" id="UP001060164"/>
    </source>
</evidence>
<dbReference type="EMBL" id="CP102290">
    <property type="protein sequence ID" value="UWP59295.1"/>
    <property type="molecule type" value="Genomic_DNA"/>
</dbReference>
<proteinExistence type="predicted"/>
<dbReference type="Proteomes" id="UP001060164">
    <property type="component" value="Chromosome"/>
</dbReference>
<dbReference type="InterPro" id="IPR000257">
    <property type="entry name" value="Uroporphyrinogen_deCOase"/>
</dbReference>
<keyword evidence="3" id="KW-1185">Reference proteome</keyword>